<feature type="compositionally biased region" description="Pro residues" evidence="1">
    <location>
        <begin position="93"/>
        <end position="114"/>
    </location>
</feature>
<evidence type="ECO:0000256" key="1">
    <source>
        <dbReference type="SAM" id="MobiDB-lite"/>
    </source>
</evidence>
<feature type="region of interest" description="Disordered" evidence="1">
    <location>
        <begin position="88"/>
        <end position="128"/>
    </location>
</feature>
<keyword evidence="4" id="KW-1185">Reference proteome</keyword>
<dbReference type="EMBL" id="JASDAP010000020">
    <property type="protein sequence ID" value="KAK1886111.1"/>
    <property type="molecule type" value="Genomic_DNA"/>
</dbReference>
<dbReference type="SMART" id="SM01289">
    <property type="entry name" value="PYRIN"/>
    <property type="match status" value="1"/>
</dbReference>
<protein>
    <submittedName>
        <fullName evidence="3">Interferon-inducible protein AIM2</fullName>
    </submittedName>
</protein>
<name>A0AAD9BNP8_DISEL</name>
<dbReference type="CDD" id="cd08321">
    <property type="entry name" value="Pyrin_ASC-like"/>
    <property type="match status" value="1"/>
</dbReference>
<comment type="caution">
    <text evidence="3">The sequence shown here is derived from an EMBL/GenBank/DDBJ whole genome shotgun (WGS) entry which is preliminary data.</text>
</comment>
<dbReference type="AlphaFoldDB" id="A0AAD9BNP8"/>
<evidence type="ECO:0000313" key="4">
    <source>
        <dbReference type="Proteomes" id="UP001228049"/>
    </source>
</evidence>
<dbReference type="SUPFAM" id="SSF47986">
    <property type="entry name" value="DEATH domain"/>
    <property type="match status" value="1"/>
</dbReference>
<sequence>MVDVLLLRTLEDLGKEDYEKFKWFLNQENLAGVEPIAWSKLQYASRIETVSQMTRSYGKETAMKVAVEILKKMKNMYAAEELTKKYAAASPPASSPPASSPPAASPPAASPPAASPQLPTRFRLRTGV</sequence>
<dbReference type="PROSITE" id="PS50824">
    <property type="entry name" value="DAPIN"/>
    <property type="match status" value="1"/>
</dbReference>
<evidence type="ECO:0000259" key="2">
    <source>
        <dbReference type="PROSITE" id="PS50824"/>
    </source>
</evidence>
<dbReference type="InterPro" id="IPR004020">
    <property type="entry name" value="DAPIN"/>
</dbReference>
<accession>A0AAD9BNP8</accession>
<reference evidence="3" key="1">
    <citation type="submission" date="2023-04" db="EMBL/GenBank/DDBJ databases">
        <title>Chromosome-level genome of Chaenocephalus aceratus.</title>
        <authorList>
            <person name="Park H."/>
        </authorList>
    </citation>
    <scope>NUCLEOTIDE SEQUENCE</scope>
    <source>
        <strain evidence="3">DE</strain>
        <tissue evidence="3">Muscle</tissue>
    </source>
</reference>
<dbReference type="InterPro" id="IPR011029">
    <property type="entry name" value="DEATH-like_dom_sf"/>
</dbReference>
<proteinExistence type="predicted"/>
<evidence type="ECO:0000313" key="3">
    <source>
        <dbReference type="EMBL" id="KAK1886111.1"/>
    </source>
</evidence>
<dbReference type="Pfam" id="PF02758">
    <property type="entry name" value="PYRIN"/>
    <property type="match status" value="1"/>
</dbReference>
<gene>
    <name evidence="3" type="ORF">KUDE01_029828</name>
</gene>
<organism evidence="3 4">
    <name type="scientific">Dissostichus eleginoides</name>
    <name type="common">Patagonian toothfish</name>
    <name type="synonym">Dissostichus amissus</name>
    <dbReference type="NCBI Taxonomy" id="100907"/>
    <lineage>
        <taxon>Eukaryota</taxon>
        <taxon>Metazoa</taxon>
        <taxon>Chordata</taxon>
        <taxon>Craniata</taxon>
        <taxon>Vertebrata</taxon>
        <taxon>Euteleostomi</taxon>
        <taxon>Actinopterygii</taxon>
        <taxon>Neopterygii</taxon>
        <taxon>Teleostei</taxon>
        <taxon>Neoteleostei</taxon>
        <taxon>Acanthomorphata</taxon>
        <taxon>Eupercaria</taxon>
        <taxon>Perciformes</taxon>
        <taxon>Notothenioidei</taxon>
        <taxon>Nototheniidae</taxon>
        <taxon>Dissostichus</taxon>
    </lineage>
</organism>
<dbReference type="Proteomes" id="UP001228049">
    <property type="component" value="Unassembled WGS sequence"/>
</dbReference>
<dbReference type="Gene3D" id="1.10.533.10">
    <property type="entry name" value="Death Domain, Fas"/>
    <property type="match status" value="1"/>
</dbReference>
<feature type="domain" description="Pyrin" evidence="2">
    <location>
        <begin position="1"/>
        <end position="88"/>
    </location>
</feature>